<evidence type="ECO:0000256" key="10">
    <source>
        <dbReference type="PROSITE-ProRule" id="PRU00782"/>
    </source>
</evidence>
<dbReference type="InterPro" id="IPR036961">
    <property type="entry name" value="Kinesin_motor_dom_sf"/>
</dbReference>
<feature type="region of interest" description="Disordered" evidence="12">
    <location>
        <begin position="1814"/>
        <end position="1865"/>
    </location>
</feature>
<dbReference type="Gene3D" id="1.20.120.720">
    <property type="entry name" value="Myosin VI head, motor domain, U50 subdomain"/>
    <property type="match status" value="1"/>
</dbReference>
<dbReference type="FunFam" id="1.10.10.820:FF:000002">
    <property type="entry name" value="Myosin heavy chain 10"/>
    <property type="match status" value="1"/>
</dbReference>
<reference evidence="15" key="2">
    <citation type="submission" date="2025-09" db="UniProtKB">
        <authorList>
            <consortium name="Ensembl"/>
        </authorList>
    </citation>
    <scope>IDENTIFICATION</scope>
</reference>
<dbReference type="GO" id="GO:0005516">
    <property type="term" value="F:calmodulin binding"/>
    <property type="evidence" value="ECO:0007669"/>
    <property type="project" value="UniProtKB-KW"/>
</dbReference>
<dbReference type="GO" id="GO:0016460">
    <property type="term" value="C:myosin II complex"/>
    <property type="evidence" value="ECO:0007669"/>
    <property type="project" value="UniProtKB-ARBA"/>
</dbReference>
<sequence length="1890" mass="219280">MAQRSGQEDPERYLFVDRAVIYNPATQADWTAKKLVWIPSERHGFEAASIKEERGDEVLVELAENGKKAMVNKDDIQKMNPPKFSKVEDMAELTCLNEASVLHNLKDRYYSGLIYTYSGLFCVVINPYKNLPIYSENIIEMYRGKKRHEMPPHIYAISESAYRCMLQDREDQSILCTGESGAGKTENTKKVIQYLAHVASSHKGRKDHNIPGELERQLLQANPILESFGNAKTVKNDNSSRFGKFIRINFDVTGYIVGANIETYLLEKSRAVRQAKDERTFHIFYQLLSGAGEHLKSDLLLEGFNNYRFLSNGYIPIPGQQDKDNFQETMEAMHIMGFSHEEILSMLKVVSSVLQFGNISFKKERNTDQASMPENTVAQKLCHLLGMNVMEFTRAILTPRIKVGRDYVQKAQTKEQADFAVEALAKATYERLFRWLVHRINKALDRTKRQGASFIGILDIAGFEIFELNSFEQLCINYTNEKLQQLFNHTMFILEQEEYQREGIEWNFIDFGLDLQPCIDLIERPANPPGVLALLDEECWFPKATDKTFVEKLVQEQGTHSKFQKPRQLKDKADFCIIHYAGKVDYKADEWLMKNMDPLNDNVATLLHQSSDKFVAELWKDDLLNFIFLSFPVDRIVGLDQVTGMTETAFGSAYKTKKGMFRTVGQLYKESLTKLMATLRNTNPNFVRCIIPNHEKRAGKLDPHLVLDQLRCNGVLEGIRICRQGFPNRIVFQEFRQRYEILTPNAIPKGFMDGKQACERMIRALELDPNLYRIGQSKIFFRAGVLAHLEEERDLKITDIIIFFQAVCRGYLARKAFAKKQQQLSALKVLQRNCAAYLKLRHWQWWRVFTKVKPLLQVTRQEEELQAKDEELLKVKEKQTKVEAELEEMERKHQQVLEEKNILAEQLQAETELFAEAEEMRARLAAKKQELEEILHDLESRVEEEEERNQGLQNEKKKMQAHIQDLEEQLDEEEGARQKLQLEKVTAEAKIKKMEEEILLLEDQNSKFLKEKKLTEDRIAECTSQLAEEEEKAKNLAKLKNKQEMMITDLEERLKKEEKTRQELEKAKRKLDGETTDLQDQIAELQAQIEELKIQLAKKEEELQAALARSETGRNNALKLIRELQAQIAELQEDLESEKASRNKAEKQKRDLSEELEALKTELEDTLDTTAAQQELRTKREQEVAELKKAIEEETKNHEAQIQEIRQRHATALEELSEQLEQAKRFKANLEKNKQGLETDNKELACEVKVLQQVKAESEHKRKKLDAQVQELHAKVSEGERIRAELAEKANKLQVRLKLVSSLKVDDDMGTIEGLEENKKKLLKDMEALSQRLEEKAMAYDKLEKTKNRLQQELDDLIVDLDHQRQIVSNLEKKQKKFDQMLAEEKNISARYAEERDRAEAEAREKETKALSLARALEEALEGKEEFERQNKQLRAEMEDLMSSKDDVGKNVHELEKSKRTLEQQVEEMRTQLEELEDELQATEDAKLRLEVNMQAMKAQFERDLQARDEQNEEKKRMLVKQVRELETELEDERKQKALAVASKKKMEMDLKDLEAQIEAANKARDEAIKQLRKLQAQMKDYQRELEEARASRDEIFAQSKENEKKLKGLEAEILQLQEDLAASERARRHAEQERDELADEIANSASGKSALLDEKRRLEARIAQLEEELEEEQSNMELLNDRFRKTTLQVDTLNSELAGERSAAQKSENARQQLERQNKELKAKLQELEGSVKSKFKATISALEAKIGQLEEQLEQEAKERAAANKLVRRTEKKLKEVFMQVEDERRHADQYKEQMEKANARMKQLKRQLEEAEEEATRVNASRRKLQRELDDATEANEGLSREVSTLKNRLRGGPITFPSSRSGRRQLRVTPLACRDLLHIVECKGLT</sequence>
<dbReference type="FunFam" id="3.30.70.1590:FF:000001">
    <property type="entry name" value="Myosin heavy chain"/>
    <property type="match status" value="1"/>
</dbReference>
<name>A0A8C3PG57_CHRPI</name>
<dbReference type="GO" id="GO:0051015">
    <property type="term" value="F:actin filament binding"/>
    <property type="evidence" value="ECO:0007669"/>
    <property type="project" value="InterPro"/>
</dbReference>
<dbReference type="FunFam" id="2.30.30.360:FF:000001">
    <property type="entry name" value="Myosin heavy chain"/>
    <property type="match status" value="1"/>
</dbReference>
<evidence type="ECO:0000256" key="7">
    <source>
        <dbReference type="ARBA" id="ARBA00023123"/>
    </source>
</evidence>
<dbReference type="InterPro" id="IPR000048">
    <property type="entry name" value="IQ_motif_EF-hand-BS"/>
</dbReference>
<evidence type="ECO:0000259" key="14">
    <source>
        <dbReference type="PROSITE" id="PS51844"/>
    </source>
</evidence>
<dbReference type="Gene3D" id="1.10.10.820">
    <property type="match status" value="1"/>
</dbReference>
<keyword evidence="7 10" id="KW-0518">Myosin</keyword>
<feature type="region of interest" description="Actin-binding" evidence="10">
    <location>
        <begin position="672"/>
        <end position="694"/>
    </location>
</feature>
<dbReference type="GeneTree" id="ENSGT00940000155159"/>
<evidence type="ECO:0000313" key="15">
    <source>
        <dbReference type="Ensembl" id="ENSCPBP00000040587.1"/>
    </source>
</evidence>
<keyword evidence="6 11" id="KW-0175">Coiled coil</keyword>
<dbReference type="SUPFAM" id="SSF50084">
    <property type="entry name" value="Myosin S1 fragment, N-terminal domain"/>
    <property type="match status" value="1"/>
</dbReference>
<keyword evidence="9 10" id="KW-0009">Actin-binding</keyword>
<evidence type="ECO:0000313" key="16">
    <source>
        <dbReference type="Proteomes" id="UP000694380"/>
    </source>
</evidence>
<dbReference type="InterPro" id="IPR008989">
    <property type="entry name" value="Myosin_S1_N"/>
</dbReference>
<keyword evidence="2" id="KW-0488">Methylation</keyword>
<dbReference type="FunFam" id="1.20.5.340:FF:000008">
    <property type="entry name" value="Myosin heavy chain 11"/>
    <property type="match status" value="1"/>
</dbReference>
<dbReference type="Gene3D" id="1.20.5.340">
    <property type="match status" value="4"/>
</dbReference>
<comment type="similarity">
    <text evidence="1 10">Belongs to the TRAFAC class myosin-kinesin ATPase superfamily. Myosin family.</text>
</comment>
<dbReference type="FunFam" id="1.20.5.340:FF:000007">
    <property type="entry name" value="Myosin heavy chain, non-muscle"/>
    <property type="match status" value="1"/>
</dbReference>
<dbReference type="GO" id="GO:0008360">
    <property type="term" value="P:regulation of cell shape"/>
    <property type="evidence" value="ECO:0007669"/>
    <property type="project" value="TreeGrafter"/>
</dbReference>
<dbReference type="FunFam" id="1.20.5.340:FF:000009">
    <property type="entry name" value="myosin-11 isoform X2"/>
    <property type="match status" value="1"/>
</dbReference>
<keyword evidence="16" id="KW-1185">Reference proteome</keyword>
<dbReference type="PROSITE" id="PS51844">
    <property type="entry name" value="SH3_LIKE"/>
    <property type="match status" value="1"/>
</dbReference>
<dbReference type="GO" id="GO:0000281">
    <property type="term" value="P:mitotic cytokinesis"/>
    <property type="evidence" value="ECO:0007669"/>
    <property type="project" value="TreeGrafter"/>
</dbReference>
<evidence type="ECO:0000256" key="11">
    <source>
        <dbReference type="SAM" id="Coils"/>
    </source>
</evidence>
<dbReference type="PROSITE" id="PS50096">
    <property type="entry name" value="IQ"/>
    <property type="match status" value="1"/>
</dbReference>
<dbReference type="Gene3D" id="2.30.30.360">
    <property type="entry name" value="Myosin S1 fragment, N-terminal"/>
    <property type="match status" value="1"/>
</dbReference>
<dbReference type="PANTHER" id="PTHR45615">
    <property type="entry name" value="MYOSIN HEAVY CHAIN, NON-MUSCLE"/>
    <property type="match status" value="1"/>
</dbReference>
<evidence type="ECO:0000256" key="12">
    <source>
        <dbReference type="SAM" id="MobiDB-lite"/>
    </source>
</evidence>
<dbReference type="FunFam" id="1.20.120.720:FF:000002">
    <property type="entry name" value="Myosin heavy chain 10"/>
    <property type="match status" value="1"/>
</dbReference>
<dbReference type="InterPro" id="IPR001609">
    <property type="entry name" value="Myosin_head_motor_dom-like"/>
</dbReference>
<protein>
    <submittedName>
        <fullName evidence="15">Myosin heavy chain 10</fullName>
    </submittedName>
</protein>
<dbReference type="PROSITE" id="PS51456">
    <property type="entry name" value="MYOSIN_MOTOR"/>
    <property type="match status" value="1"/>
</dbReference>
<dbReference type="SMART" id="SM00015">
    <property type="entry name" value="IQ"/>
    <property type="match status" value="1"/>
</dbReference>
<accession>A0A8C3PG57</accession>
<dbReference type="Ensembl" id="ENSCPBT00000047538.1">
    <property type="protein sequence ID" value="ENSCPBP00000040587.1"/>
    <property type="gene ID" value="ENSCPBG00000027873.1"/>
</dbReference>
<dbReference type="Pfam" id="PF01576">
    <property type="entry name" value="Myosin_tail_1"/>
    <property type="match status" value="2"/>
</dbReference>
<dbReference type="FunFam" id="1.20.5.4820:FF:000002">
    <property type="entry name" value="Myosin heavy chain 10"/>
    <property type="match status" value="1"/>
</dbReference>
<dbReference type="GO" id="GO:0000146">
    <property type="term" value="F:microfilament motor activity"/>
    <property type="evidence" value="ECO:0007669"/>
    <property type="project" value="TreeGrafter"/>
</dbReference>
<evidence type="ECO:0000256" key="3">
    <source>
        <dbReference type="ARBA" id="ARBA00022741"/>
    </source>
</evidence>
<dbReference type="Proteomes" id="UP000694380">
    <property type="component" value="Unplaced"/>
</dbReference>
<feature type="domain" description="Myosin motor" evidence="13">
    <location>
        <begin position="85"/>
        <end position="794"/>
    </location>
</feature>
<dbReference type="GO" id="GO:0032982">
    <property type="term" value="C:myosin filament"/>
    <property type="evidence" value="ECO:0007669"/>
    <property type="project" value="TreeGrafter"/>
</dbReference>
<dbReference type="InterPro" id="IPR002928">
    <property type="entry name" value="Myosin_tail"/>
</dbReference>
<dbReference type="CDD" id="cd14920">
    <property type="entry name" value="MYSc_Myh10"/>
    <property type="match status" value="1"/>
</dbReference>
<dbReference type="Gene3D" id="1.20.58.530">
    <property type="match status" value="1"/>
</dbReference>
<dbReference type="SMART" id="SM00242">
    <property type="entry name" value="MYSc"/>
    <property type="match status" value="1"/>
</dbReference>
<dbReference type="Gene3D" id="1.20.5.4820">
    <property type="match status" value="1"/>
</dbReference>
<evidence type="ECO:0000256" key="6">
    <source>
        <dbReference type="ARBA" id="ARBA00023054"/>
    </source>
</evidence>
<dbReference type="Pfam" id="PF00612">
    <property type="entry name" value="IQ"/>
    <property type="match status" value="1"/>
</dbReference>
<gene>
    <name evidence="15" type="primary">MYH10</name>
</gene>
<dbReference type="Gene3D" id="6.10.250.2420">
    <property type="match status" value="1"/>
</dbReference>
<evidence type="ECO:0000256" key="9">
    <source>
        <dbReference type="ARBA" id="ARBA00023203"/>
    </source>
</evidence>
<evidence type="ECO:0000259" key="13">
    <source>
        <dbReference type="PROSITE" id="PS51456"/>
    </source>
</evidence>
<dbReference type="InterPro" id="IPR027417">
    <property type="entry name" value="P-loop_NTPase"/>
</dbReference>
<dbReference type="Pfam" id="PF00063">
    <property type="entry name" value="Myosin_head"/>
    <property type="match status" value="1"/>
</dbReference>
<dbReference type="GO" id="GO:0005737">
    <property type="term" value="C:cytoplasm"/>
    <property type="evidence" value="ECO:0007669"/>
    <property type="project" value="TreeGrafter"/>
</dbReference>
<evidence type="ECO:0000256" key="2">
    <source>
        <dbReference type="ARBA" id="ARBA00022481"/>
    </source>
</evidence>
<dbReference type="InterPro" id="IPR004009">
    <property type="entry name" value="SH3_Myosin"/>
</dbReference>
<keyword evidence="4 10" id="KW-0067">ATP-binding</keyword>
<evidence type="ECO:0000256" key="5">
    <source>
        <dbReference type="ARBA" id="ARBA00022860"/>
    </source>
</evidence>
<dbReference type="GO" id="GO:0097435">
    <property type="term" value="P:supramolecular fiber organization"/>
    <property type="evidence" value="ECO:0007669"/>
    <property type="project" value="UniProtKB-ARBA"/>
</dbReference>
<reference evidence="15" key="1">
    <citation type="submission" date="2025-08" db="UniProtKB">
        <authorList>
            <consortium name="Ensembl"/>
        </authorList>
    </citation>
    <scope>IDENTIFICATION</scope>
</reference>
<proteinExistence type="inferred from homology"/>
<evidence type="ECO:0000256" key="4">
    <source>
        <dbReference type="ARBA" id="ARBA00022840"/>
    </source>
</evidence>
<feature type="coiled-coil region" evidence="11">
    <location>
        <begin position="858"/>
        <end position="1275"/>
    </location>
</feature>
<dbReference type="FunFam" id="3.40.850.10:FF:000101">
    <property type="entry name" value="Slow myosin heavy chain 2"/>
    <property type="match status" value="1"/>
</dbReference>
<dbReference type="SUPFAM" id="SSF52540">
    <property type="entry name" value="P-loop containing nucleoside triphosphate hydrolases"/>
    <property type="match status" value="1"/>
</dbReference>
<dbReference type="SUPFAM" id="SSF90257">
    <property type="entry name" value="Myosin rod fragments"/>
    <property type="match status" value="4"/>
</dbReference>
<dbReference type="GO" id="GO:0005524">
    <property type="term" value="F:ATP binding"/>
    <property type="evidence" value="ECO:0007669"/>
    <property type="project" value="UniProtKB-UniRule"/>
</dbReference>
<dbReference type="FunFam" id="4.10.270.10:FF:000001">
    <property type="entry name" value="Myosin heavy chain, non-muscle"/>
    <property type="match status" value="1"/>
</dbReference>
<dbReference type="PRINTS" id="PR00193">
    <property type="entry name" value="MYOSINHEAVY"/>
</dbReference>
<dbReference type="PANTHER" id="PTHR45615:SF24">
    <property type="entry name" value="MYOSIN-10"/>
    <property type="match status" value="1"/>
</dbReference>
<keyword evidence="8 10" id="KW-0505">Motor protein</keyword>
<keyword evidence="3 10" id="KW-0547">Nucleotide-binding</keyword>
<dbReference type="Gene3D" id="3.40.850.10">
    <property type="entry name" value="Kinesin motor domain"/>
    <property type="match status" value="1"/>
</dbReference>
<evidence type="ECO:0000256" key="8">
    <source>
        <dbReference type="ARBA" id="ARBA00023175"/>
    </source>
</evidence>
<feature type="domain" description="Myosin N-terminal SH3-like" evidence="14">
    <location>
        <begin position="31"/>
        <end position="81"/>
    </location>
</feature>
<evidence type="ECO:0000256" key="1">
    <source>
        <dbReference type="ARBA" id="ARBA00008314"/>
    </source>
</evidence>
<organism evidence="15 16">
    <name type="scientific">Chrysemys picta bellii</name>
    <name type="common">Western painted turtle</name>
    <name type="synonym">Emys bellii</name>
    <dbReference type="NCBI Taxonomy" id="8478"/>
    <lineage>
        <taxon>Eukaryota</taxon>
        <taxon>Metazoa</taxon>
        <taxon>Chordata</taxon>
        <taxon>Craniata</taxon>
        <taxon>Vertebrata</taxon>
        <taxon>Euteleostomi</taxon>
        <taxon>Archelosauria</taxon>
        <taxon>Testudinata</taxon>
        <taxon>Testudines</taxon>
        <taxon>Cryptodira</taxon>
        <taxon>Durocryptodira</taxon>
        <taxon>Testudinoidea</taxon>
        <taxon>Emydidae</taxon>
        <taxon>Chrysemys</taxon>
    </lineage>
</organism>
<feature type="binding site" evidence="10">
    <location>
        <begin position="178"/>
        <end position="185"/>
    </location>
    <ligand>
        <name>ATP</name>
        <dbReference type="ChEBI" id="CHEBI:30616"/>
    </ligand>
</feature>
<dbReference type="Pfam" id="PF02736">
    <property type="entry name" value="Myosin_N"/>
    <property type="match status" value="1"/>
</dbReference>
<keyword evidence="5" id="KW-0112">Calmodulin-binding</keyword>
<dbReference type="GO" id="GO:0031032">
    <property type="term" value="P:actomyosin structure organization"/>
    <property type="evidence" value="ECO:0007669"/>
    <property type="project" value="TreeGrafter"/>
</dbReference>